<feature type="domain" description="Peptidase S8/S53" evidence="6">
    <location>
        <begin position="176"/>
        <end position="426"/>
    </location>
</feature>
<evidence type="ECO:0000256" key="2">
    <source>
        <dbReference type="ARBA" id="ARBA00022801"/>
    </source>
</evidence>
<dbReference type="InterPro" id="IPR000209">
    <property type="entry name" value="Peptidase_S8/S53_dom"/>
</dbReference>
<dbReference type="GO" id="GO:0004252">
    <property type="term" value="F:serine-type endopeptidase activity"/>
    <property type="evidence" value="ECO:0007669"/>
    <property type="project" value="UniProtKB-UniRule"/>
</dbReference>
<feature type="active site" description="Charge relay system" evidence="4">
    <location>
        <position position="221"/>
    </location>
</feature>
<evidence type="ECO:0000259" key="6">
    <source>
        <dbReference type="Pfam" id="PF00082"/>
    </source>
</evidence>
<feature type="signal peptide" evidence="5">
    <location>
        <begin position="1"/>
        <end position="19"/>
    </location>
</feature>
<sequence length="467" mass="50154">MIKLVLAIILAGLVREALVAPTIDLQLMNTLRQGHTANILITLKESSGPTLNQIKDLKFQNRGQKLYEAAEALKSFTANSQKNVLQLLSQYQQTNSLKINTFWITNQIGVKGVDLQIVQDLGKFAEISKIEEEFFIAIDSPIDLTVIDNLQDNEEEFQWGVEQIQAPQVWSSGNKGEGIIVGTVDTGVRYTHEALRGNFAGEYGWFDPTVGILTPYDPNGHGTHTTANIVGRARNEGVAPGAQWTSCKGCSMQQCSQIDLISCGHFMACPTLANGSYANCEKAPQVVSNSWSGNQAYLWYYDIIEYYHFVGIIPVFSIGNSGPACGTANSPGDYDNVIGVGATTIDNKLLNFSSVGPAAIASKIKPDVAAPGAKIFSAWHTSDSAYATLSGTSMACPHVAGVVALLLAEHPNMNYNQVKGALQGGSVPTAGTGKDCGKIPEGTYPNHHVGYGRINALNSIRAARAML</sequence>
<gene>
    <name evidence="7" type="ORF">AFUS01_LOCUS30286</name>
</gene>
<dbReference type="PROSITE" id="PS51892">
    <property type="entry name" value="SUBTILASE"/>
    <property type="match status" value="1"/>
</dbReference>
<feature type="chain" id="PRO_5035282739" description="Peptidase S8/S53 domain-containing protein" evidence="5">
    <location>
        <begin position="20"/>
        <end position="467"/>
    </location>
</feature>
<keyword evidence="5" id="KW-0732">Signal</keyword>
<organism evidence="7 8">
    <name type="scientific">Allacma fusca</name>
    <dbReference type="NCBI Taxonomy" id="39272"/>
    <lineage>
        <taxon>Eukaryota</taxon>
        <taxon>Metazoa</taxon>
        <taxon>Ecdysozoa</taxon>
        <taxon>Arthropoda</taxon>
        <taxon>Hexapoda</taxon>
        <taxon>Collembola</taxon>
        <taxon>Symphypleona</taxon>
        <taxon>Sminthuridae</taxon>
        <taxon>Allacma</taxon>
    </lineage>
</organism>
<reference evidence="7" key="1">
    <citation type="submission" date="2021-06" db="EMBL/GenBank/DDBJ databases">
        <authorList>
            <person name="Hodson N. C."/>
            <person name="Mongue J. A."/>
            <person name="Jaron S. K."/>
        </authorList>
    </citation>
    <scope>NUCLEOTIDE SEQUENCE</scope>
</reference>
<dbReference type="Proteomes" id="UP000708208">
    <property type="component" value="Unassembled WGS sequence"/>
</dbReference>
<keyword evidence="3 4" id="KW-0720">Serine protease</keyword>
<keyword evidence="2 4" id="KW-0378">Hydrolase</keyword>
<evidence type="ECO:0000256" key="3">
    <source>
        <dbReference type="ARBA" id="ARBA00022825"/>
    </source>
</evidence>
<evidence type="ECO:0000256" key="1">
    <source>
        <dbReference type="ARBA" id="ARBA00022670"/>
    </source>
</evidence>
<evidence type="ECO:0000313" key="8">
    <source>
        <dbReference type="Proteomes" id="UP000708208"/>
    </source>
</evidence>
<evidence type="ECO:0000256" key="5">
    <source>
        <dbReference type="SAM" id="SignalP"/>
    </source>
</evidence>
<feature type="active site" description="Charge relay system" evidence="4">
    <location>
        <position position="185"/>
    </location>
</feature>
<dbReference type="PANTHER" id="PTHR43806">
    <property type="entry name" value="PEPTIDASE S8"/>
    <property type="match status" value="1"/>
</dbReference>
<dbReference type="Pfam" id="PF00082">
    <property type="entry name" value="Peptidase_S8"/>
    <property type="match status" value="1"/>
</dbReference>
<dbReference type="InterPro" id="IPR023828">
    <property type="entry name" value="Peptidase_S8_Ser-AS"/>
</dbReference>
<dbReference type="InterPro" id="IPR050131">
    <property type="entry name" value="Peptidase_S8_subtilisin-like"/>
</dbReference>
<dbReference type="AlphaFoldDB" id="A0A8J2PM87"/>
<dbReference type="PROSITE" id="PS00138">
    <property type="entry name" value="SUBTILASE_SER"/>
    <property type="match status" value="1"/>
</dbReference>
<comment type="caution">
    <text evidence="7">The sequence shown here is derived from an EMBL/GenBank/DDBJ whole genome shotgun (WGS) entry which is preliminary data.</text>
</comment>
<dbReference type="GO" id="GO:0006508">
    <property type="term" value="P:proteolysis"/>
    <property type="evidence" value="ECO:0007669"/>
    <property type="project" value="UniProtKB-KW"/>
</dbReference>
<dbReference type="OrthoDB" id="7775224at2759"/>
<proteinExistence type="inferred from homology"/>
<accession>A0A8J2PM87</accession>
<evidence type="ECO:0000313" key="7">
    <source>
        <dbReference type="EMBL" id="CAG7819865.1"/>
    </source>
</evidence>
<feature type="active site" description="Charge relay system" evidence="4">
    <location>
        <position position="393"/>
    </location>
</feature>
<name>A0A8J2PM87_9HEXA</name>
<comment type="similarity">
    <text evidence="4">Belongs to the peptidase S8 family.</text>
</comment>
<dbReference type="EMBL" id="CAJVCH010462194">
    <property type="protein sequence ID" value="CAG7819865.1"/>
    <property type="molecule type" value="Genomic_DNA"/>
</dbReference>
<protein>
    <recommendedName>
        <fullName evidence="6">Peptidase S8/S53 domain-containing protein</fullName>
    </recommendedName>
</protein>
<keyword evidence="1 4" id="KW-0645">Protease</keyword>
<evidence type="ECO:0000256" key="4">
    <source>
        <dbReference type="PROSITE-ProRule" id="PRU01240"/>
    </source>
</evidence>
<keyword evidence="8" id="KW-1185">Reference proteome</keyword>
<dbReference type="PANTHER" id="PTHR43806:SF67">
    <property type="entry name" value="EGF-LIKE DOMAIN-CONTAINING PROTEIN"/>
    <property type="match status" value="1"/>
</dbReference>